<feature type="region of interest" description="Disordered" evidence="1">
    <location>
        <begin position="189"/>
        <end position="220"/>
    </location>
</feature>
<name>A0A346Y154_9ACTN</name>
<proteinExistence type="predicted"/>
<dbReference type="RefSeq" id="WP_216826115.1">
    <property type="nucleotide sequence ID" value="NZ_CP031165.1"/>
</dbReference>
<feature type="compositionally biased region" description="Pro residues" evidence="1">
    <location>
        <begin position="211"/>
        <end position="220"/>
    </location>
</feature>
<feature type="chain" id="PRO_5016830893" evidence="3">
    <location>
        <begin position="27"/>
        <end position="220"/>
    </location>
</feature>
<evidence type="ECO:0000256" key="2">
    <source>
        <dbReference type="SAM" id="Phobius"/>
    </source>
</evidence>
<keyword evidence="2" id="KW-0812">Transmembrane</keyword>
<organism evidence="4 5">
    <name type="scientific">Euzebya pacifica</name>
    <dbReference type="NCBI Taxonomy" id="1608957"/>
    <lineage>
        <taxon>Bacteria</taxon>
        <taxon>Bacillati</taxon>
        <taxon>Actinomycetota</taxon>
        <taxon>Nitriliruptoria</taxon>
        <taxon>Euzebyales</taxon>
    </lineage>
</organism>
<keyword evidence="3" id="KW-0732">Signal</keyword>
<dbReference type="EMBL" id="CP031165">
    <property type="protein sequence ID" value="AXV08201.1"/>
    <property type="molecule type" value="Genomic_DNA"/>
</dbReference>
<feature type="transmembrane region" description="Helical" evidence="2">
    <location>
        <begin position="157"/>
        <end position="179"/>
    </location>
</feature>
<keyword evidence="2" id="KW-1133">Transmembrane helix</keyword>
<keyword evidence="5" id="KW-1185">Reference proteome</keyword>
<sequence>MLVLRRVAILVAATVLVLGPTAPAGAVGAQGVDLTPLLERVDGTLTAVVEEDTVVRVRLTNTTEEPRTVSVWVAEAVEAVGGGTGVGGPLDWITVDAPESIDLAPLEERDLEVAVDLASYLEETPDQVLFMLEVQGGGNVVPRAATIVALSDGGASIPLPVALLIGATLLLGLVAAAWWRFGRPLQGHDDGDPAISVDNPSSRPHAGDSVPAPPPLTSVG</sequence>
<protein>
    <submittedName>
        <fullName evidence="4">Uncharacterized protein</fullName>
    </submittedName>
</protein>
<dbReference type="Proteomes" id="UP000264006">
    <property type="component" value="Chromosome"/>
</dbReference>
<evidence type="ECO:0000256" key="3">
    <source>
        <dbReference type="SAM" id="SignalP"/>
    </source>
</evidence>
<evidence type="ECO:0000313" key="5">
    <source>
        <dbReference type="Proteomes" id="UP000264006"/>
    </source>
</evidence>
<accession>A0A346Y154</accession>
<keyword evidence="2" id="KW-0472">Membrane</keyword>
<dbReference type="KEGG" id="euz:DVS28_a3528"/>
<reference evidence="4 5" key="1">
    <citation type="submission" date="2018-09" db="EMBL/GenBank/DDBJ databases">
        <title>Complete genome sequence of Euzebya sp. DY32-46 isolated from seawater of Pacific Ocean.</title>
        <authorList>
            <person name="Xu L."/>
            <person name="Wu Y.-H."/>
            <person name="Xu X.-W."/>
        </authorList>
    </citation>
    <scope>NUCLEOTIDE SEQUENCE [LARGE SCALE GENOMIC DNA]</scope>
    <source>
        <strain evidence="4 5">DY32-46</strain>
    </source>
</reference>
<dbReference type="AlphaFoldDB" id="A0A346Y154"/>
<gene>
    <name evidence="4" type="ORF">DVS28_a3528</name>
</gene>
<feature type="signal peptide" evidence="3">
    <location>
        <begin position="1"/>
        <end position="26"/>
    </location>
</feature>
<evidence type="ECO:0000256" key="1">
    <source>
        <dbReference type="SAM" id="MobiDB-lite"/>
    </source>
</evidence>
<evidence type="ECO:0000313" key="4">
    <source>
        <dbReference type="EMBL" id="AXV08201.1"/>
    </source>
</evidence>